<name>A0ACC0VYZ9_9STRA</name>
<reference evidence="1 2" key="1">
    <citation type="journal article" date="2022" name="bioRxiv">
        <title>The genome of the oomycete Peronosclerospora sorghi, a cosmopolitan pathogen of maize and sorghum, is inflated with dispersed pseudogenes.</title>
        <authorList>
            <person name="Fletcher K."/>
            <person name="Martin F."/>
            <person name="Isakeit T."/>
            <person name="Cavanaugh K."/>
            <person name="Magill C."/>
            <person name="Michelmore R."/>
        </authorList>
    </citation>
    <scope>NUCLEOTIDE SEQUENCE [LARGE SCALE GENOMIC DNA]</scope>
    <source>
        <strain evidence="1">P6</strain>
    </source>
</reference>
<accession>A0ACC0VYZ9</accession>
<organism evidence="1 2">
    <name type="scientific">Peronosclerospora sorghi</name>
    <dbReference type="NCBI Taxonomy" id="230839"/>
    <lineage>
        <taxon>Eukaryota</taxon>
        <taxon>Sar</taxon>
        <taxon>Stramenopiles</taxon>
        <taxon>Oomycota</taxon>
        <taxon>Peronosporomycetes</taxon>
        <taxon>Peronosporales</taxon>
        <taxon>Peronosporaceae</taxon>
        <taxon>Peronosclerospora</taxon>
    </lineage>
</organism>
<gene>
    <name evidence="1" type="ORF">PsorP6_009762</name>
</gene>
<dbReference type="Proteomes" id="UP001163321">
    <property type="component" value="Chromosome 5"/>
</dbReference>
<evidence type="ECO:0000313" key="1">
    <source>
        <dbReference type="EMBL" id="KAI9911442.1"/>
    </source>
</evidence>
<evidence type="ECO:0000313" key="2">
    <source>
        <dbReference type="Proteomes" id="UP001163321"/>
    </source>
</evidence>
<keyword evidence="2" id="KW-1185">Reference proteome</keyword>
<comment type="caution">
    <text evidence="1">The sequence shown here is derived from an EMBL/GenBank/DDBJ whole genome shotgun (WGS) entry which is preliminary data.</text>
</comment>
<dbReference type="EMBL" id="CM047584">
    <property type="protein sequence ID" value="KAI9911442.1"/>
    <property type="molecule type" value="Genomic_DNA"/>
</dbReference>
<protein>
    <submittedName>
        <fullName evidence="1">Uncharacterized protein</fullName>
    </submittedName>
</protein>
<proteinExistence type="predicted"/>
<sequence length="558" mass="63892">MENAASRFGQHLAHTEKKYRDRALKKLTVYLSKKTEWTELEWDKLWKALFYCMWMSDKRPVQEELSLNLAALVHEIPEPHTALEFVHSFLRTMHREWHGLDGLRLDKFYSLVRKFVRETVALLRVHHWDDTLVQKFLAALANEIVTQLPNGLRMHVADVYLAEIHNAAANEITTAAFLTLLEPFLTLLSCEYDKTVFKRVRDVVFETMLVKYKFGPQAAKNEHEVETDREEEEEEEEEKVFPHVDLVQIQHRLFTIASADATIECNRSGLYTLYKKFFLRTHVDSFQAVLENMVERTTEPVKMASPVTEHVQEDVVQDEIQSTTKNKSIKSKKRATKQASGVQKESAVKEEKKHEPNVPAQKDAKHDENDQADDVRMSRTRRTKTTKERAAGNLPSEEEHATVEKETTGTKTVSVMQEQIKKDRDKIETRAPIVTKSRQRFRRCDSCGGFGKGLVPRDKQVCGHCEQTSRTTRAKKASSASNKRKAPPTHAQSAREEPAPVAKRVTFGKSKALRHVVSVKRLKACSKRESVPRQELKGVLKGATPLPTPGRKSAADFF</sequence>